<dbReference type="OrthoDB" id="1436952at2"/>
<dbReference type="KEGG" id="anp:FK178_00285"/>
<keyword evidence="1" id="KW-0732">Signal</keyword>
<proteinExistence type="predicted"/>
<feature type="chain" id="PRO_5022692914" description="Carboxypeptidase-like regulatory domain-containing protein" evidence="1">
    <location>
        <begin position="20"/>
        <end position="267"/>
    </location>
</feature>
<keyword evidence="3" id="KW-1185">Reference proteome</keyword>
<evidence type="ECO:0000313" key="2">
    <source>
        <dbReference type="EMBL" id="QED36261.1"/>
    </source>
</evidence>
<evidence type="ECO:0000256" key="1">
    <source>
        <dbReference type="SAM" id="SignalP"/>
    </source>
</evidence>
<dbReference type="EMBL" id="CP042476">
    <property type="protein sequence ID" value="QED36261.1"/>
    <property type="molecule type" value="Genomic_DNA"/>
</dbReference>
<evidence type="ECO:0008006" key="4">
    <source>
        <dbReference type="Google" id="ProtNLM"/>
    </source>
</evidence>
<feature type="signal peptide" evidence="1">
    <location>
        <begin position="1"/>
        <end position="19"/>
    </location>
</feature>
<organism evidence="2 3">
    <name type="scientific">Antarcticibacterium arcticum</name>
    <dbReference type="NCBI Taxonomy" id="2585771"/>
    <lineage>
        <taxon>Bacteria</taxon>
        <taxon>Pseudomonadati</taxon>
        <taxon>Bacteroidota</taxon>
        <taxon>Flavobacteriia</taxon>
        <taxon>Flavobacteriales</taxon>
        <taxon>Flavobacteriaceae</taxon>
        <taxon>Antarcticibacterium</taxon>
    </lineage>
</organism>
<accession>A0A5B8YFC4</accession>
<dbReference type="Proteomes" id="UP000321954">
    <property type="component" value="Chromosome"/>
</dbReference>
<reference evidence="2 3" key="1">
    <citation type="submission" date="2019-08" db="EMBL/GenBank/DDBJ databases">
        <title>Antarcticibacterium arcticum sp. nov., a bacterium isolated from marine sediment of the Canadian Beaufort Sea.</title>
        <authorList>
            <person name="Lee Y.M."/>
            <person name="Baek K."/>
            <person name="Lee D.-H."/>
            <person name="Shin S.C."/>
            <person name="Jin Y.K."/>
            <person name="Park Y."/>
        </authorList>
    </citation>
    <scope>NUCLEOTIDE SEQUENCE [LARGE SCALE GENOMIC DNA]</scope>
    <source>
        <strain evidence="2 3">PAMC 28998</strain>
    </source>
</reference>
<protein>
    <recommendedName>
        <fullName evidence="4">Carboxypeptidase-like regulatory domain-containing protein</fullName>
    </recommendedName>
</protein>
<sequence>MKKLSFFMVFLLASMFLQAQTGERTLVNGSFTMPVGESMQGISVFNLNTNRGTVSNNAGKFSLLAGVNDSIRISSMQFQEFTIIVDKGVIDSQQLNIQINEVVNLLPEVIVSPYDLTGNVKVDISRMAVARVPDTLTAKNSMGLYFEADAAPDLQSMPRNEALAMSETRLVNGINFVNLFKEILITNKRDQVQRPEADINMDVRALFNDQFFKENFDIELRNINEFIYYADHNGLEEEMLKEGNELELIEFLLVQSKKFKKEQSKRN</sequence>
<dbReference type="InterPro" id="IPR008969">
    <property type="entry name" value="CarboxyPept-like_regulatory"/>
</dbReference>
<dbReference type="RefSeq" id="WP_146829900.1">
    <property type="nucleotide sequence ID" value="NZ_CP042476.1"/>
</dbReference>
<evidence type="ECO:0000313" key="3">
    <source>
        <dbReference type="Proteomes" id="UP000321954"/>
    </source>
</evidence>
<dbReference type="AlphaFoldDB" id="A0A5B8YFC4"/>
<dbReference type="SUPFAM" id="SSF49464">
    <property type="entry name" value="Carboxypeptidase regulatory domain-like"/>
    <property type="match status" value="1"/>
</dbReference>
<name>A0A5B8YFC4_9FLAO</name>
<gene>
    <name evidence="2" type="ORF">FK178_00285</name>
</gene>